<dbReference type="Proteomes" id="UP000032685">
    <property type="component" value="Segment"/>
</dbReference>
<keyword evidence="2" id="KW-1185">Reference proteome</keyword>
<proteinExistence type="predicted"/>
<dbReference type="EMBL" id="KP308307">
    <property type="protein sequence ID" value="AJW61382.1"/>
    <property type="molecule type" value="Genomic_DNA"/>
</dbReference>
<evidence type="ECO:0000313" key="1">
    <source>
        <dbReference type="EMBL" id="AJW61382.1"/>
    </source>
</evidence>
<gene>
    <name evidence="1" type="ORF">1721_18</name>
</gene>
<accession>A0A0D5BHE2</accession>
<name>A0A0D5BHE2_9CAUD</name>
<sequence length="38" mass="4529">MFFLFLFVIGFVSLNYLLIVAAFDILKLIKEVYCYVVY</sequence>
<dbReference type="KEGG" id="vg:26634347"/>
<dbReference type="GeneID" id="26634347"/>
<protein>
    <submittedName>
        <fullName evidence="1">Uncharacterized protein</fullName>
    </submittedName>
</protein>
<organism evidence="1 2">
    <name type="scientific">Escherichia phage 172-1</name>
    <dbReference type="NCBI Taxonomy" id="1598146"/>
    <lineage>
        <taxon>Viruses</taxon>
        <taxon>Duplodnaviria</taxon>
        <taxon>Heunggongvirae</taxon>
        <taxon>Uroviricota</taxon>
        <taxon>Caudoviricetes</taxon>
        <taxon>Mktvariviridae</taxon>
        <taxon>Gordonclarkvirinae</taxon>
        <taxon>Kuravirus</taxon>
        <taxon>Kuravirus kv1721</taxon>
    </lineage>
</organism>
<dbReference type="RefSeq" id="YP_009208165.1">
    <property type="nucleotide sequence ID" value="NC_028903.1"/>
</dbReference>
<reference evidence="1 2" key="1">
    <citation type="submission" date="2014-12" db="EMBL/GenBank/DDBJ databases">
        <title>Completed Genome sequence of Escherichia coli Bacteriophage P172-1.</title>
        <authorList>
            <person name="Xu J."/>
            <person name="Chen M."/>
            <person name="Zhang W."/>
        </authorList>
    </citation>
    <scope>NUCLEOTIDE SEQUENCE [LARGE SCALE GENOMIC DNA]</scope>
</reference>
<evidence type="ECO:0000313" key="2">
    <source>
        <dbReference type="Proteomes" id="UP000032685"/>
    </source>
</evidence>